<gene>
    <name evidence="1" type="ORF">BJ138DRAFT_1203742</name>
</gene>
<name>A0ACB8A6N7_9AGAM</name>
<evidence type="ECO:0000313" key="1">
    <source>
        <dbReference type="EMBL" id="KAH7908768.1"/>
    </source>
</evidence>
<comment type="caution">
    <text evidence="1">The sequence shown here is derived from an EMBL/GenBank/DDBJ whole genome shotgun (WGS) entry which is preliminary data.</text>
</comment>
<dbReference type="EMBL" id="MU267799">
    <property type="protein sequence ID" value="KAH7908768.1"/>
    <property type="molecule type" value="Genomic_DNA"/>
</dbReference>
<evidence type="ECO:0000313" key="2">
    <source>
        <dbReference type="Proteomes" id="UP000790377"/>
    </source>
</evidence>
<sequence length="734" mass="80491">MTVRNITTTTLKRLKNTVIGNPLAKLALAQDTAFIHSLVSCLNHPPPSFGEAQGSQDDIRIEAAHVIASISYGSEEALISLLRANALQAFIEALSTVKPLDPPGLKPAFARGLKRLSAAVADVVGPSQLGLRTWSAQLRAEAQAALNYLLEANIYLPLLASPSTQISISIAKLIASTIRCEDHRNAVVDWLPLAERLKEIKGKRGWERPDMVNSTAPSRQGGWVVRNLITLMQKKDLKLQEASLSAIAALSQDNPPVAGVLAKASHDKDSFVPLSFVLSLTKSRSHDVQLAASLCATHILRANASNSHPPTVDHLAALNVIHVVNRMVSSEVPENRITACYILYYLVTDERELCQEVFDRGTLDKIASLVKCITPLESRAEWEEDEPESTIRLREACLTAIATIALFDHEIKRDVADNLQLLPTIHTSLSHKNVGVRYAACQCVRALSRAVAVLRTNVMDTGVGLTLFKVFKKQDEDPRVTSVALATVCNLITDFSPLRPTLLEDGLLPRLMQLLENGDTEIRVNVLWAMKNLLRLSDMAIKKKTMAALTWALLIELSIDPEAAIQEQAFWILRNITGDPQGIDYVFESMSQDILAMTLMTGLDSSHEGVTRQAAFILANLANGSKSQQDIIFSHPHILESMHICMADAKSETRCPIVACVHDLLATNPKRRQELNDTGIISTLRHMCDMTSAVSVSPGGRFSNHHHIHTEADVEAAKLARKVLDLLDRSGVEV</sequence>
<reference evidence="1" key="1">
    <citation type="journal article" date="2021" name="New Phytol.">
        <title>Evolutionary innovations through gain and loss of genes in the ectomycorrhizal Boletales.</title>
        <authorList>
            <person name="Wu G."/>
            <person name="Miyauchi S."/>
            <person name="Morin E."/>
            <person name="Kuo A."/>
            <person name="Drula E."/>
            <person name="Varga T."/>
            <person name="Kohler A."/>
            <person name="Feng B."/>
            <person name="Cao Y."/>
            <person name="Lipzen A."/>
            <person name="Daum C."/>
            <person name="Hundley H."/>
            <person name="Pangilinan J."/>
            <person name="Johnson J."/>
            <person name="Barry K."/>
            <person name="LaButti K."/>
            <person name="Ng V."/>
            <person name="Ahrendt S."/>
            <person name="Min B."/>
            <person name="Choi I.G."/>
            <person name="Park H."/>
            <person name="Plett J.M."/>
            <person name="Magnuson J."/>
            <person name="Spatafora J.W."/>
            <person name="Nagy L.G."/>
            <person name="Henrissat B."/>
            <person name="Grigoriev I.V."/>
            <person name="Yang Z.L."/>
            <person name="Xu J."/>
            <person name="Martin F.M."/>
        </authorList>
    </citation>
    <scope>NUCLEOTIDE SEQUENCE</scope>
    <source>
        <strain evidence="1">ATCC 28755</strain>
    </source>
</reference>
<keyword evidence="2" id="KW-1185">Reference proteome</keyword>
<organism evidence="1 2">
    <name type="scientific">Hygrophoropsis aurantiaca</name>
    <dbReference type="NCBI Taxonomy" id="72124"/>
    <lineage>
        <taxon>Eukaryota</taxon>
        <taxon>Fungi</taxon>
        <taxon>Dikarya</taxon>
        <taxon>Basidiomycota</taxon>
        <taxon>Agaricomycotina</taxon>
        <taxon>Agaricomycetes</taxon>
        <taxon>Agaricomycetidae</taxon>
        <taxon>Boletales</taxon>
        <taxon>Coniophorineae</taxon>
        <taxon>Hygrophoropsidaceae</taxon>
        <taxon>Hygrophoropsis</taxon>
    </lineage>
</organism>
<protein>
    <submittedName>
        <fullName evidence="1">Armadillo-type protein</fullName>
    </submittedName>
</protein>
<dbReference type="Proteomes" id="UP000790377">
    <property type="component" value="Unassembled WGS sequence"/>
</dbReference>
<proteinExistence type="predicted"/>
<accession>A0ACB8A6N7</accession>